<dbReference type="GeneID" id="17325141"/>
<comment type="similarity">
    <text evidence="8">Belongs to the DNA polymerase type-X family.</text>
</comment>
<keyword evidence="4 8" id="KW-0239">DNA-directed DNA polymerase</keyword>
<dbReference type="GO" id="GO:0046872">
    <property type="term" value="F:metal ion binding"/>
    <property type="evidence" value="ECO:0007669"/>
    <property type="project" value="UniProtKB-UniRule"/>
</dbReference>
<keyword evidence="8" id="KW-0808">Transferase</keyword>
<evidence type="ECO:0000256" key="5">
    <source>
        <dbReference type="ARBA" id="ARBA00023204"/>
    </source>
</evidence>
<dbReference type="SUPFAM" id="SSF47802">
    <property type="entry name" value="DNA polymerase beta, N-terminal domain-like"/>
    <property type="match status" value="1"/>
</dbReference>
<dbReference type="CDD" id="cd00141">
    <property type="entry name" value="NT_POLXc"/>
    <property type="match status" value="1"/>
</dbReference>
<dbReference type="InterPro" id="IPR027421">
    <property type="entry name" value="DNA_pol_lamdba_lyase_dom_sf"/>
</dbReference>
<dbReference type="GO" id="GO:0003887">
    <property type="term" value="F:DNA-directed DNA polymerase activity"/>
    <property type="evidence" value="ECO:0007669"/>
    <property type="project" value="UniProtKB-UniRule"/>
</dbReference>
<proteinExistence type="inferred from homology"/>
<evidence type="ECO:0000256" key="1">
    <source>
        <dbReference type="ARBA" id="ARBA00022634"/>
    </source>
</evidence>
<dbReference type="RefSeq" id="XP_005717427.1">
    <property type="nucleotide sequence ID" value="XM_005717370.1"/>
</dbReference>
<dbReference type="InterPro" id="IPR043519">
    <property type="entry name" value="NT_sf"/>
</dbReference>
<dbReference type="Proteomes" id="UP000012073">
    <property type="component" value="Unassembled WGS sequence"/>
</dbReference>
<dbReference type="EMBL" id="HG001850">
    <property type="protein sequence ID" value="CDF37556.1"/>
    <property type="molecule type" value="Genomic_DNA"/>
</dbReference>
<keyword evidence="2" id="KW-0235">DNA replication</keyword>
<evidence type="ECO:0000256" key="9">
    <source>
        <dbReference type="SAM" id="MobiDB-lite"/>
    </source>
</evidence>
<sequence>MEIFHHLASSLLDPSENKARFVDHCHALHSRVLKLPSRSGVNNSHRFVALALCVCSHLCGASIDSAFCVLQTMAPSDPSAEGACSREQLAQVCKTEWLPAVNELNLKKFCNDGEGAKLRRLFHDYYIAFVPSILFSHSRAALLLDLVRENGGEGKVFAASEMGFREASTLIREKTSPFCNAIVCADVNLICKYSTSYQLDARPPKWLRDSLRDCRIKHPSLYVKKYEEKNCSPAKRKPHEANISCIHLPSPTKRPRSTVAKVLTAEMVKPAKDHNPSFRSPREKEGAEADEFRGQASSPLSSRRGERDSKLEQPSAKPLSWACEIRTSFSGGDFPMNEKICELLGVVQESCLMKKDQFRATGYQRAIARIRALRQDITTVDDVAVLTSGKGIGTKLERKIIEIVKTGRLLQAENVLENAEGTAVRQLCNVWGIGPVKALHLIAQGIKSVTQLRDAVRHDSQILDRNQKIGLRHYEDLLLRIPRRHVAELEKFVRMVVKSVDQSLDITVAGSYLRGKKDCGDVDILICGSSEQLRFGFVKVVKEMRKKGVLTDDLTIGQGKYFGIFRFPGRPHARVDLFAVPHEEYPFALLTYTGSAIFNRYVNSKVDPNCESVDGNCNRHPIFGDTNTCLLVAIYEGR</sequence>
<dbReference type="SUPFAM" id="SSF81301">
    <property type="entry name" value="Nucleotidyltransferase"/>
    <property type="match status" value="1"/>
</dbReference>
<dbReference type="Pfam" id="PF10391">
    <property type="entry name" value="DNA_pol_lambd_f"/>
    <property type="match status" value="1"/>
</dbReference>
<dbReference type="Pfam" id="PF14792">
    <property type="entry name" value="DNA_pol_B_palm"/>
    <property type="match status" value="1"/>
</dbReference>
<accession>R7QJC4</accession>
<name>R7QJC4_CHOCR</name>
<evidence type="ECO:0000256" key="7">
    <source>
        <dbReference type="PIRSR" id="PIRSR622312-50"/>
    </source>
</evidence>
<feature type="compositionally biased region" description="Basic and acidic residues" evidence="9">
    <location>
        <begin position="270"/>
        <end position="293"/>
    </location>
</feature>
<comment type="catalytic activity">
    <reaction evidence="6 8">
        <text>DNA(n) + a 2'-deoxyribonucleoside 5'-triphosphate = DNA(n+1) + diphosphate</text>
        <dbReference type="Rhea" id="RHEA:22508"/>
        <dbReference type="Rhea" id="RHEA-COMP:17339"/>
        <dbReference type="Rhea" id="RHEA-COMP:17340"/>
        <dbReference type="ChEBI" id="CHEBI:33019"/>
        <dbReference type="ChEBI" id="CHEBI:61560"/>
        <dbReference type="ChEBI" id="CHEBI:173112"/>
        <dbReference type="EC" id="2.7.7.7"/>
    </reaction>
</comment>
<comment type="subcellular location">
    <subcellularLocation>
        <location evidence="8">Nucleus</location>
    </subcellularLocation>
</comment>
<dbReference type="InterPro" id="IPR022312">
    <property type="entry name" value="DNA_pol_X"/>
</dbReference>
<dbReference type="SMART" id="SM00483">
    <property type="entry name" value="POLXc"/>
    <property type="match status" value="1"/>
</dbReference>
<dbReference type="GO" id="GO:0005634">
    <property type="term" value="C:nucleus"/>
    <property type="evidence" value="ECO:0007669"/>
    <property type="project" value="UniProtKB-SubCell"/>
</dbReference>
<protein>
    <recommendedName>
        <fullName evidence="8">DNA polymerase</fullName>
        <ecNumber evidence="8">2.7.7.7</ecNumber>
    </recommendedName>
</protein>
<dbReference type="AlphaFoldDB" id="R7QJC4"/>
<evidence type="ECO:0000313" key="12">
    <source>
        <dbReference type="Proteomes" id="UP000012073"/>
    </source>
</evidence>
<dbReference type="PANTHER" id="PTHR11276">
    <property type="entry name" value="DNA POLYMERASE TYPE-X FAMILY MEMBER"/>
    <property type="match status" value="1"/>
</dbReference>
<evidence type="ECO:0000259" key="10">
    <source>
        <dbReference type="SMART" id="SM00483"/>
    </source>
</evidence>
<evidence type="ECO:0000256" key="3">
    <source>
        <dbReference type="ARBA" id="ARBA00022763"/>
    </source>
</evidence>
<feature type="region of interest" description="Disordered" evidence="9">
    <location>
        <begin position="270"/>
        <end position="315"/>
    </location>
</feature>
<dbReference type="Gene3D" id="1.10.150.110">
    <property type="entry name" value="DNA polymerase beta, N-terminal domain-like"/>
    <property type="match status" value="1"/>
</dbReference>
<dbReference type="GO" id="GO:0003677">
    <property type="term" value="F:DNA binding"/>
    <property type="evidence" value="ECO:0007669"/>
    <property type="project" value="UniProtKB-UniRule"/>
</dbReference>
<dbReference type="PhylomeDB" id="R7QJC4"/>
<dbReference type="InterPro" id="IPR010996">
    <property type="entry name" value="HHH_MUS81"/>
</dbReference>
<dbReference type="Gramene" id="CDF37556">
    <property type="protein sequence ID" value="CDF37556"/>
    <property type="gene ID" value="CHC_T00005704001"/>
</dbReference>
<keyword evidence="8" id="KW-0548">Nucleotidyltransferase</keyword>
<keyword evidence="12" id="KW-1185">Reference proteome</keyword>
<reference evidence="12" key="1">
    <citation type="journal article" date="2013" name="Proc. Natl. Acad. Sci. U.S.A.">
        <title>Genome structure and metabolic features in the red seaweed Chondrus crispus shed light on evolution of the Archaeplastida.</title>
        <authorList>
            <person name="Collen J."/>
            <person name="Porcel B."/>
            <person name="Carre W."/>
            <person name="Ball S.G."/>
            <person name="Chaparro C."/>
            <person name="Tonon T."/>
            <person name="Barbeyron T."/>
            <person name="Michel G."/>
            <person name="Noel B."/>
            <person name="Valentin K."/>
            <person name="Elias M."/>
            <person name="Artiguenave F."/>
            <person name="Arun A."/>
            <person name="Aury J.M."/>
            <person name="Barbosa-Neto J.F."/>
            <person name="Bothwell J.H."/>
            <person name="Bouget F.Y."/>
            <person name="Brillet L."/>
            <person name="Cabello-Hurtado F."/>
            <person name="Capella-Gutierrez S."/>
            <person name="Charrier B."/>
            <person name="Cladiere L."/>
            <person name="Cock J.M."/>
            <person name="Coelho S.M."/>
            <person name="Colleoni C."/>
            <person name="Czjzek M."/>
            <person name="Da Silva C."/>
            <person name="Delage L."/>
            <person name="Denoeud F."/>
            <person name="Deschamps P."/>
            <person name="Dittami S.M."/>
            <person name="Gabaldon T."/>
            <person name="Gachon C.M."/>
            <person name="Groisillier A."/>
            <person name="Herve C."/>
            <person name="Jabbari K."/>
            <person name="Katinka M."/>
            <person name="Kloareg B."/>
            <person name="Kowalczyk N."/>
            <person name="Labadie K."/>
            <person name="Leblanc C."/>
            <person name="Lopez P.J."/>
            <person name="McLachlan D.H."/>
            <person name="Meslet-Cladiere L."/>
            <person name="Moustafa A."/>
            <person name="Nehr Z."/>
            <person name="Nyvall Collen P."/>
            <person name="Panaud O."/>
            <person name="Partensky F."/>
            <person name="Poulain J."/>
            <person name="Rensing S.A."/>
            <person name="Rousvoal S."/>
            <person name="Samson G."/>
            <person name="Symeonidi A."/>
            <person name="Weissenbach J."/>
            <person name="Zambounis A."/>
            <person name="Wincker P."/>
            <person name="Boyen C."/>
        </authorList>
    </citation>
    <scope>NUCLEOTIDE SEQUENCE [LARGE SCALE GENOMIC DNA]</scope>
    <source>
        <strain evidence="12">cv. Stackhouse</strain>
    </source>
</reference>
<dbReference type="SUPFAM" id="SSF81585">
    <property type="entry name" value="PsbU/PolX domain-like"/>
    <property type="match status" value="1"/>
</dbReference>
<dbReference type="EC" id="2.7.7.7" evidence="8"/>
<evidence type="ECO:0000313" key="11">
    <source>
        <dbReference type="EMBL" id="CDF37556.1"/>
    </source>
</evidence>
<dbReference type="GO" id="GO:0006303">
    <property type="term" value="P:double-strand break repair via nonhomologous end joining"/>
    <property type="evidence" value="ECO:0007669"/>
    <property type="project" value="TreeGrafter"/>
</dbReference>
<dbReference type="KEGG" id="ccp:CHC_T00005704001"/>
<organism evidence="11 12">
    <name type="scientific">Chondrus crispus</name>
    <name type="common">Carrageen Irish moss</name>
    <name type="synonym">Polymorpha crispa</name>
    <dbReference type="NCBI Taxonomy" id="2769"/>
    <lineage>
        <taxon>Eukaryota</taxon>
        <taxon>Rhodophyta</taxon>
        <taxon>Florideophyceae</taxon>
        <taxon>Rhodymeniophycidae</taxon>
        <taxon>Gigartinales</taxon>
        <taxon>Gigartinaceae</taxon>
        <taxon>Chondrus</taxon>
    </lineage>
</organism>
<dbReference type="InterPro" id="IPR002054">
    <property type="entry name" value="DNA-dir_DNA_pol_X"/>
</dbReference>
<dbReference type="PRINTS" id="PR00870">
    <property type="entry name" value="DNAPOLXBETA"/>
</dbReference>
<comment type="function">
    <text evidence="8">DNA polymerase that functions in several pathways of DNA repair. Involved in base excision repair (BER) responsible for repair of lesions that give rise to abasic (AP) sites in DNA. Also contributes to DNA double-strand break repair by non-homologous end joining and homologous recombination. Has both template-dependent and template-independent (terminal transferase) DNA polymerase activities. Has also a 5'-deoxyribose-5-phosphate lyase (dRP lyase) activity.</text>
</comment>
<dbReference type="OrthoDB" id="205514at2759"/>
<dbReference type="Gene3D" id="3.30.460.10">
    <property type="entry name" value="Beta Polymerase, domain 2"/>
    <property type="match status" value="1"/>
</dbReference>
<evidence type="ECO:0000256" key="8">
    <source>
        <dbReference type="RuleBase" id="RU366014"/>
    </source>
</evidence>
<keyword evidence="5 8" id="KW-0234">DNA repair</keyword>
<feature type="domain" description="DNA-directed DNA polymerase X" evidence="10">
    <location>
        <begin position="335"/>
        <end position="625"/>
    </location>
</feature>
<dbReference type="Gene3D" id="1.10.150.20">
    <property type="entry name" value="5' to 3' exonuclease, C-terminal subdomain"/>
    <property type="match status" value="1"/>
</dbReference>
<keyword evidence="1" id="KW-0237">DNA synthesis</keyword>
<evidence type="ECO:0000256" key="4">
    <source>
        <dbReference type="ARBA" id="ARBA00022932"/>
    </source>
</evidence>
<dbReference type="STRING" id="2769.R7QJC4"/>
<keyword evidence="3 8" id="KW-0227">DNA damage</keyword>
<gene>
    <name evidence="11" type="ORF">CHC_T00005704001</name>
</gene>
<feature type="active site" description="Nucleophile; Schiff-base intermediate with DNA; for 5'-dRP lyase activity" evidence="7">
    <location>
        <position position="399"/>
    </location>
</feature>
<dbReference type="InterPro" id="IPR002008">
    <property type="entry name" value="DNA_pol_X_beta-like"/>
</dbReference>
<keyword evidence="8" id="KW-0539">Nucleus</keyword>
<dbReference type="PRINTS" id="PR00869">
    <property type="entry name" value="DNAPOLX"/>
</dbReference>
<dbReference type="InterPro" id="IPR028207">
    <property type="entry name" value="DNA_pol_B_palm_palm"/>
</dbReference>
<dbReference type="Pfam" id="PF14716">
    <property type="entry name" value="HHH_8"/>
    <property type="match status" value="1"/>
</dbReference>
<dbReference type="PANTHER" id="PTHR11276:SF28">
    <property type="entry name" value="DNA POLYMERASE LAMBDA"/>
    <property type="match status" value="1"/>
</dbReference>
<dbReference type="InterPro" id="IPR018944">
    <property type="entry name" value="DNA_pol_lambd_fingers_domain"/>
</dbReference>
<evidence type="ECO:0000256" key="2">
    <source>
        <dbReference type="ARBA" id="ARBA00022705"/>
    </source>
</evidence>
<evidence type="ECO:0000256" key="6">
    <source>
        <dbReference type="ARBA" id="ARBA00049244"/>
    </source>
</evidence>